<feature type="domain" description="DDE Tnp4" evidence="8">
    <location>
        <begin position="166"/>
        <end position="330"/>
    </location>
</feature>
<evidence type="ECO:0000256" key="4">
    <source>
        <dbReference type="ARBA" id="ARBA00022722"/>
    </source>
</evidence>
<keyword evidence="4" id="KW-0540">Nuclease</keyword>
<dbReference type="PANTHER" id="PTHR22930:SF269">
    <property type="entry name" value="NUCLEASE HARBI1-LIKE PROTEIN"/>
    <property type="match status" value="1"/>
</dbReference>
<accession>A0A821UJQ6</accession>
<dbReference type="GO" id="GO:0016787">
    <property type="term" value="F:hydrolase activity"/>
    <property type="evidence" value="ECO:0007669"/>
    <property type="project" value="UniProtKB-KW"/>
</dbReference>
<gene>
    <name evidence="9" type="ORF">PMACD_LOCUS10504</name>
</gene>
<dbReference type="PANTHER" id="PTHR22930">
    <property type="match status" value="1"/>
</dbReference>
<evidence type="ECO:0000313" key="10">
    <source>
        <dbReference type="Proteomes" id="UP000663880"/>
    </source>
</evidence>
<comment type="similarity">
    <text evidence="3">Belongs to the HARBI1 family.</text>
</comment>
<evidence type="ECO:0000256" key="5">
    <source>
        <dbReference type="ARBA" id="ARBA00022723"/>
    </source>
</evidence>
<reference evidence="9" key="1">
    <citation type="submission" date="2021-02" db="EMBL/GenBank/DDBJ databases">
        <authorList>
            <person name="Steward A R."/>
        </authorList>
    </citation>
    <scope>NUCLEOTIDE SEQUENCE</scope>
</reference>
<dbReference type="Proteomes" id="UP000663880">
    <property type="component" value="Unassembled WGS sequence"/>
</dbReference>
<dbReference type="GO" id="GO:0046872">
    <property type="term" value="F:metal ion binding"/>
    <property type="evidence" value="ECO:0007669"/>
    <property type="project" value="UniProtKB-KW"/>
</dbReference>
<keyword evidence="7" id="KW-0539">Nucleus</keyword>
<keyword evidence="10" id="KW-1185">Reference proteome</keyword>
<comment type="subcellular location">
    <subcellularLocation>
        <location evidence="2">Nucleus</location>
    </subcellularLocation>
</comment>
<dbReference type="GO" id="GO:0004518">
    <property type="term" value="F:nuclease activity"/>
    <property type="evidence" value="ECO:0007669"/>
    <property type="project" value="UniProtKB-KW"/>
</dbReference>
<evidence type="ECO:0000256" key="1">
    <source>
        <dbReference type="ARBA" id="ARBA00001968"/>
    </source>
</evidence>
<sequence>MDEDLLVLLDSPILRWEVLNTRDGVHEINKNRGITGEVFNLYQELRLYPTKFFEYTRMPLSTFDYILSKISPKITKEDTNFRKSIRPEEKLFITLRFLSTGTAFRALAYSFCMGKSTIASIVHETCRVLWTELVPIHMPIPTEQRLKAIAEDFEATWNFPHCIGAIDGKHCEIKKPPKSGSAHWCYKKRNSIVMQAVADAKRKFVAVEVGGRGKQSDGGTFIASTLYKLIEKNKYKIPMPKRLPNSDVIAPYVLVGDEAYPLKHYLMRPYPERVLNNERKCFNIRLSTARQTIECAFGILTCKWRILLKPIETNRQNALSIIKAACILHNVIMDLNGDLDLDVQRVLANSPLYENHQRNCGVNNNPSRRAKNVRIKFTNYFWEQYQRM</sequence>
<evidence type="ECO:0000256" key="2">
    <source>
        <dbReference type="ARBA" id="ARBA00004123"/>
    </source>
</evidence>
<dbReference type="Pfam" id="PF13359">
    <property type="entry name" value="DDE_Tnp_4"/>
    <property type="match status" value="1"/>
</dbReference>
<name>A0A821UJQ6_9NEOP</name>
<comment type="caution">
    <text evidence="9">The sequence shown here is derived from an EMBL/GenBank/DDBJ whole genome shotgun (WGS) entry which is preliminary data.</text>
</comment>
<dbReference type="AlphaFoldDB" id="A0A821UJQ6"/>
<keyword evidence="6" id="KW-0378">Hydrolase</keyword>
<keyword evidence="5" id="KW-0479">Metal-binding</keyword>
<proteinExistence type="inferred from homology"/>
<evidence type="ECO:0000256" key="3">
    <source>
        <dbReference type="ARBA" id="ARBA00006958"/>
    </source>
</evidence>
<dbReference type="InterPro" id="IPR045249">
    <property type="entry name" value="HARBI1-like"/>
</dbReference>
<dbReference type="InterPro" id="IPR027806">
    <property type="entry name" value="HARBI1_dom"/>
</dbReference>
<dbReference type="GO" id="GO:0005634">
    <property type="term" value="C:nucleus"/>
    <property type="evidence" value="ECO:0007669"/>
    <property type="project" value="UniProtKB-SubCell"/>
</dbReference>
<protein>
    <recommendedName>
        <fullName evidence="8">DDE Tnp4 domain-containing protein</fullName>
    </recommendedName>
</protein>
<evidence type="ECO:0000259" key="8">
    <source>
        <dbReference type="Pfam" id="PF13359"/>
    </source>
</evidence>
<dbReference type="OrthoDB" id="2668416at2759"/>
<comment type="cofactor">
    <cofactor evidence="1">
        <name>a divalent metal cation</name>
        <dbReference type="ChEBI" id="CHEBI:60240"/>
    </cofactor>
</comment>
<dbReference type="EMBL" id="CAJOBZ010000031">
    <property type="protein sequence ID" value="CAF4891453.1"/>
    <property type="molecule type" value="Genomic_DNA"/>
</dbReference>
<evidence type="ECO:0000313" key="9">
    <source>
        <dbReference type="EMBL" id="CAF4891453.1"/>
    </source>
</evidence>
<evidence type="ECO:0000256" key="6">
    <source>
        <dbReference type="ARBA" id="ARBA00022801"/>
    </source>
</evidence>
<evidence type="ECO:0000256" key="7">
    <source>
        <dbReference type="ARBA" id="ARBA00023242"/>
    </source>
</evidence>
<organism evidence="9 10">
    <name type="scientific">Pieris macdunnoughi</name>
    <dbReference type="NCBI Taxonomy" id="345717"/>
    <lineage>
        <taxon>Eukaryota</taxon>
        <taxon>Metazoa</taxon>
        <taxon>Ecdysozoa</taxon>
        <taxon>Arthropoda</taxon>
        <taxon>Hexapoda</taxon>
        <taxon>Insecta</taxon>
        <taxon>Pterygota</taxon>
        <taxon>Neoptera</taxon>
        <taxon>Endopterygota</taxon>
        <taxon>Lepidoptera</taxon>
        <taxon>Glossata</taxon>
        <taxon>Ditrysia</taxon>
        <taxon>Papilionoidea</taxon>
        <taxon>Pieridae</taxon>
        <taxon>Pierinae</taxon>
        <taxon>Pieris</taxon>
    </lineage>
</organism>